<evidence type="ECO:0000313" key="3">
    <source>
        <dbReference type="Proteomes" id="UP001604277"/>
    </source>
</evidence>
<sequence length="104" mass="11469">MDGLDGSLQDGSSPTPTSQVHEGTQLVPNPNYKNWRKQDTMLLSLIYASLTEECMVEIVNASIARNICGGMKHGIINILASEIVMDFYGQEIVLQSATFIKHDQ</sequence>
<gene>
    <name evidence="2" type="ORF">Fot_41838</name>
</gene>
<protein>
    <submittedName>
        <fullName evidence="2">GAG-pre-integrase domain-containing protein</fullName>
    </submittedName>
</protein>
<dbReference type="EMBL" id="JBFOLJ010000012">
    <property type="protein sequence ID" value="KAL2488546.1"/>
    <property type="molecule type" value="Genomic_DNA"/>
</dbReference>
<evidence type="ECO:0000313" key="2">
    <source>
        <dbReference type="EMBL" id="KAL2488546.1"/>
    </source>
</evidence>
<feature type="region of interest" description="Disordered" evidence="1">
    <location>
        <begin position="1"/>
        <end position="32"/>
    </location>
</feature>
<keyword evidence="3" id="KW-1185">Reference proteome</keyword>
<organism evidence="2 3">
    <name type="scientific">Forsythia ovata</name>
    <dbReference type="NCBI Taxonomy" id="205694"/>
    <lineage>
        <taxon>Eukaryota</taxon>
        <taxon>Viridiplantae</taxon>
        <taxon>Streptophyta</taxon>
        <taxon>Embryophyta</taxon>
        <taxon>Tracheophyta</taxon>
        <taxon>Spermatophyta</taxon>
        <taxon>Magnoliopsida</taxon>
        <taxon>eudicotyledons</taxon>
        <taxon>Gunneridae</taxon>
        <taxon>Pentapetalae</taxon>
        <taxon>asterids</taxon>
        <taxon>lamiids</taxon>
        <taxon>Lamiales</taxon>
        <taxon>Oleaceae</taxon>
        <taxon>Forsythieae</taxon>
        <taxon>Forsythia</taxon>
    </lineage>
</organism>
<dbReference type="AlphaFoldDB" id="A0ABD1RKA0"/>
<accession>A0ABD1RKA0</accession>
<comment type="caution">
    <text evidence="2">The sequence shown here is derived from an EMBL/GenBank/DDBJ whole genome shotgun (WGS) entry which is preliminary data.</text>
</comment>
<evidence type="ECO:0000256" key="1">
    <source>
        <dbReference type="SAM" id="MobiDB-lite"/>
    </source>
</evidence>
<feature type="compositionally biased region" description="Polar residues" evidence="1">
    <location>
        <begin position="9"/>
        <end position="32"/>
    </location>
</feature>
<proteinExistence type="predicted"/>
<name>A0ABD1RKA0_9LAMI</name>
<reference evidence="3" key="1">
    <citation type="submission" date="2024-07" db="EMBL/GenBank/DDBJ databases">
        <title>Two chromosome-level genome assemblies of Korean endemic species Abeliophyllum distichum and Forsythia ovata (Oleaceae).</title>
        <authorList>
            <person name="Jang H."/>
        </authorList>
    </citation>
    <scope>NUCLEOTIDE SEQUENCE [LARGE SCALE GENOMIC DNA]</scope>
</reference>
<dbReference type="Proteomes" id="UP001604277">
    <property type="component" value="Unassembled WGS sequence"/>
</dbReference>